<dbReference type="AlphaFoldDB" id="A1VQX0"/>
<evidence type="ECO:0000313" key="3">
    <source>
        <dbReference type="EMBL" id="ABM38048.1"/>
    </source>
</evidence>
<dbReference type="Pfam" id="PF25583">
    <property type="entry name" value="WCX"/>
    <property type="match status" value="1"/>
</dbReference>
<dbReference type="PANTHER" id="PTHR34580">
    <property type="match status" value="1"/>
</dbReference>
<proteinExistence type="predicted"/>
<dbReference type="InterPro" id="IPR051534">
    <property type="entry name" value="CBASS_pafABC_assoc_protein"/>
</dbReference>
<dbReference type="KEGG" id="pna:Pnap_2746"/>
<dbReference type="HOGENOM" id="CLU_041141_10_0_4"/>
<feature type="domain" description="WYL" evidence="1">
    <location>
        <begin position="129"/>
        <end position="192"/>
    </location>
</feature>
<dbReference type="RefSeq" id="WP_011802125.1">
    <property type="nucleotide sequence ID" value="NC_008781.1"/>
</dbReference>
<gene>
    <name evidence="3" type="ordered locus">Pnap_2746</name>
</gene>
<sequence>MPNLTAAHHDTLVYRLALILVKLNQGEKLDPQALADEFSVNLRTIQRDLNERFAYLPLEKTDGLYHLHPTFLGKLSTRDVERFASLAGVRGLFPSLSDDFLRDIFDTGIQASLLVKGHNYEHLAGKEANFRQLEQAIVTRRSIAFEYRKDEGIKLYADVEPYKLMNHKGIWYLAAKDGGKLKTFSFARIERLVLLNAIFLPDPSVDKTLLEEDGIWLSGNKKEIVLKIANEVASYFKRRKLIANQVIEKELEDGGLIVSAKVGHPNQVLPIVRYWIPHIRIISPEGLQAEMEREIQGYLAH</sequence>
<evidence type="ECO:0000313" key="4">
    <source>
        <dbReference type="Proteomes" id="UP000000644"/>
    </source>
</evidence>
<organism evidence="3 4">
    <name type="scientific">Polaromonas naphthalenivorans (strain CJ2)</name>
    <dbReference type="NCBI Taxonomy" id="365044"/>
    <lineage>
        <taxon>Bacteria</taxon>
        <taxon>Pseudomonadati</taxon>
        <taxon>Pseudomonadota</taxon>
        <taxon>Betaproteobacteria</taxon>
        <taxon>Burkholderiales</taxon>
        <taxon>Comamonadaceae</taxon>
        <taxon>Polaromonas</taxon>
    </lineage>
</organism>
<dbReference type="PANTHER" id="PTHR34580:SF1">
    <property type="entry name" value="PROTEIN PAFC"/>
    <property type="match status" value="1"/>
</dbReference>
<name>A1VQX0_POLNA</name>
<reference evidence="4" key="1">
    <citation type="journal article" date="2009" name="Environ. Microbiol.">
        <title>The genome of Polaromonas naphthalenivorans strain CJ2, isolated from coal tar-contaminated sediment, reveals physiological and metabolic versatility and evolution through extensive horizontal gene transfer.</title>
        <authorList>
            <person name="Yagi J.M."/>
            <person name="Sims D."/>
            <person name="Brettin T."/>
            <person name="Bruce D."/>
            <person name="Madsen E.L."/>
        </authorList>
    </citation>
    <scope>NUCLEOTIDE SEQUENCE [LARGE SCALE GENOMIC DNA]</scope>
    <source>
        <strain evidence="4">CJ2</strain>
    </source>
</reference>
<evidence type="ECO:0000259" key="1">
    <source>
        <dbReference type="Pfam" id="PF13280"/>
    </source>
</evidence>
<evidence type="ECO:0000259" key="2">
    <source>
        <dbReference type="Pfam" id="PF25583"/>
    </source>
</evidence>
<dbReference type="STRING" id="365044.Pnap_2746"/>
<dbReference type="InterPro" id="IPR057727">
    <property type="entry name" value="WCX_dom"/>
</dbReference>
<keyword evidence="4" id="KW-1185">Reference proteome</keyword>
<dbReference type="EMBL" id="CP000529">
    <property type="protein sequence ID" value="ABM38048.1"/>
    <property type="molecule type" value="Genomic_DNA"/>
</dbReference>
<dbReference type="PROSITE" id="PS52050">
    <property type="entry name" value="WYL"/>
    <property type="match status" value="1"/>
</dbReference>
<feature type="domain" description="WCX" evidence="2">
    <location>
        <begin position="223"/>
        <end position="298"/>
    </location>
</feature>
<accession>A1VQX0</accession>
<dbReference type="eggNOG" id="COG2378">
    <property type="taxonomic scope" value="Bacteria"/>
</dbReference>
<dbReference type="InterPro" id="IPR026881">
    <property type="entry name" value="WYL_dom"/>
</dbReference>
<dbReference type="Pfam" id="PF13280">
    <property type="entry name" value="WYL"/>
    <property type="match status" value="1"/>
</dbReference>
<protein>
    <submittedName>
        <fullName evidence="3">Helix-turn-helix, type 11 domain protein</fullName>
    </submittedName>
</protein>
<dbReference type="Proteomes" id="UP000000644">
    <property type="component" value="Chromosome"/>
</dbReference>